<evidence type="ECO:0000313" key="2">
    <source>
        <dbReference type="Proteomes" id="UP000183245"/>
    </source>
</evidence>
<sequence length="510" mass="56619">MMHIDKTAPKPNPTKGTGKMFQKIKQYILTPGVLLALLILPGCKIKSCGTDASPPSTACTTCLDFGSAAKPINITMWYVFEDPSVMQSLASQYQAKHPYVTVTTIQQPSLAKYQEQLGLKSGSKEAPDVYFIRHDWLPLYVLKLAPITDLNLQREPDPSDSVDAYLKPFLPAVMTDMVKTTKTIDPASKKETTKKELYGIPWGYEGIALFVNTDHFEEYNRANPGSQVKIPIPTETMTWTDFANAAQRLIKTTSGWAKVSTDQTKATQIEYKGVERYGAALGNGSNVQHASDIFTAMLKQANVDMVAEDQTTVDFIKSQNITTSVNALKSYAGYNTVWDKTWPSSMESFATGKVSMAFGRSYQIPGVERNSSLHFDVVPFPQRSSDTTSWAVPAYYWTRVVNKNSTHVEISWDFIKFVASKEEMQVYSESTKIPPARSDLSPDLNLGSPRYNIFTASVPYAFSWYQGEPDAAEKIVITAINDVADGKTDAQAALTKAAQDLEVLLRDYQL</sequence>
<dbReference type="SUPFAM" id="SSF53850">
    <property type="entry name" value="Periplasmic binding protein-like II"/>
    <property type="match status" value="1"/>
</dbReference>
<gene>
    <name evidence="1" type="ORF">AUK40_03570</name>
</gene>
<dbReference type="Pfam" id="PF13416">
    <property type="entry name" value="SBP_bac_8"/>
    <property type="match status" value="1"/>
</dbReference>
<evidence type="ECO:0000313" key="1">
    <source>
        <dbReference type="EMBL" id="OIP97297.1"/>
    </source>
</evidence>
<accession>A0A1J5IJG0</accession>
<dbReference type="PANTHER" id="PTHR43649">
    <property type="entry name" value="ARABINOSE-BINDING PROTEIN-RELATED"/>
    <property type="match status" value="1"/>
</dbReference>
<protein>
    <recommendedName>
        <fullName evidence="3">Extracellular solute-binding protein</fullName>
    </recommendedName>
</protein>
<reference evidence="1 2" key="1">
    <citation type="journal article" date="2016" name="Environ. Microbiol.">
        <title>Genomic resolution of a cold subsurface aquifer community provides metabolic insights for novel microbes adapted to high CO concentrations.</title>
        <authorList>
            <person name="Probst A.J."/>
            <person name="Castelle C.J."/>
            <person name="Singh A."/>
            <person name="Brown C.T."/>
            <person name="Anantharaman K."/>
            <person name="Sharon I."/>
            <person name="Hug L.A."/>
            <person name="Burstein D."/>
            <person name="Emerson J.B."/>
            <person name="Thomas B.C."/>
            <person name="Banfield J.F."/>
        </authorList>
    </citation>
    <scope>NUCLEOTIDE SEQUENCE [LARGE SCALE GENOMIC DNA]</scope>
    <source>
        <strain evidence="1">CG2_30_54_11</strain>
    </source>
</reference>
<proteinExistence type="predicted"/>
<dbReference type="InterPro" id="IPR050490">
    <property type="entry name" value="Bact_solute-bd_prot1"/>
</dbReference>
<dbReference type="EMBL" id="MNZT01000060">
    <property type="protein sequence ID" value="OIP97297.1"/>
    <property type="molecule type" value="Genomic_DNA"/>
</dbReference>
<dbReference type="PANTHER" id="PTHR43649:SF12">
    <property type="entry name" value="DIACETYLCHITOBIOSE BINDING PROTEIN DASA"/>
    <property type="match status" value="1"/>
</dbReference>
<dbReference type="Proteomes" id="UP000183245">
    <property type="component" value="Unassembled WGS sequence"/>
</dbReference>
<organism evidence="1 2">
    <name type="scientific">Candidatus Wirthbacteria bacterium CG2_30_54_11</name>
    <dbReference type="NCBI Taxonomy" id="1817892"/>
    <lineage>
        <taxon>Bacteria</taxon>
        <taxon>Candidatus Wirthbacteria</taxon>
    </lineage>
</organism>
<evidence type="ECO:0008006" key="3">
    <source>
        <dbReference type="Google" id="ProtNLM"/>
    </source>
</evidence>
<dbReference type="STRING" id="1817892.AUK40_03570"/>
<dbReference type="AlphaFoldDB" id="A0A1J5IJG0"/>
<comment type="caution">
    <text evidence="1">The sequence shown here is derived from an EMBL/GenBank/DDBJ whole genome shotgun (WGS) entry which is preliminary data.</text>
</comment>
<dbReference type="InterPro" id="IPR006059">
    <property type="entry name" value="SBP"/>
</dbReference>
<name>A0A1J5IJG0_9BACT</name>
<dbReference type="Gene3D" id="3.40.190.10">
    <property type="entry name" value="Periplasmic binding protein-like II"/>
    <property type="match status" value="1"/>
</dbReference>